<protein>
    <recommendedName>
        <fullName evidence="3">Lipoprotein</fullName>
    </recommendedName>
</protein>
<gene>
    <name evidence="1" type="ORF">DVB73_03185</name>
</gene>
<accession>A0AAD0QSS2</accession>
<dbReference type="GeneID" id="49612413"/>
<evidence type="ECO:0008006" key="3">
    <source>
        <dbReference type="Google" id="ProtNLM"/>
    </source>
</evidence>
<reference evidence="1 2" key="1">
    <citation type="submission" date="2018-07" db="EMBL/GenBank/DDBJ databases">
        <title>Complete genome sequence of a Pseudomonas plecoglossicida strain pathogenic to the marine fish, Larimichthys crocea.</title>
        <authorList>
            <person name="Tao Z."/>
        </authorList>
    </citation>
    <scope>NUCLEOTIDE SEQUENCE [LARGE SCALE GENOMIC DNA]</scope>
    <source>
        <strain evidence="1 2">XSDHY-P</strain>
    </source>
</reference>
<proteinExistence type="predicted"/>
<name>A0AAD0QSS2_PSEDL</name>
<dbReference type="PROSITE" id="PS51257">
    <property type="entry name" value="PROKAR_LIPOPROTEIN"/>
    <property type="match status" value="1"/>
</dbReference>
<dbReference type="Proteomes" id="UP000256503">
    <property type="component" value="Chromosome"/>
</dbReference>
<dbReference type="AlphaFoldDB" id="A0AAD0QSS2"/>
<sequence length="211" mass="23486">MHRKIVPLALFASLVGCSETQDVSKASFQKAAQSYLDTQYPHCFVVTDFPTRTQDFDVTGNNKALHALAGVGIVREKEIARVEVPKRLWQEARTDIYYAYDLTEEGRKYYKADAQKLSDGQTHGGLCFGKAEVTAVEQFSEPAKRMGQTVSDVTFAYTITGLPDWASNAEVKATIGELDKALATRDTPAREKQVMVLTQHGWVHEGLVARR</sequence>
<organism evidence="1 2">
    <name type="scientific">Pseudomonas plecoglossicida</name>
    <dbReference type="NCBI Taxonomy" id="70775"/>
    <lineage>
        <taxon>Bacteria</taxon>
        <taxon>Pseudomonadati</taxon>
        <taxon>Pseudomonadota</taxon>
        <taxon>Gammaproteobacteria</taxon>
        <taxon>Pseudomonadales</taxon>
        <taxon>Pseudomonadaceae</taxon>
        <taxon>Pseudomonas</taxon>
    </lineage>
</organism>
<dbReference type="EMBL" id="CP031146">
    <property type="protein sequence ID" value="AXM94883.1"/>
    <property type="molecule type" value="Genomic_DNA"/>
</dbReference>
<dbReference type="RefSeq" id="WP_016394667.1">
    <property type="nucleotide sequence ID" value="NZ_BSOM01000010.1"/>
</dbReference>
<evidence type="ECO:0000313" key="2">
    <source>
        <dbReference type="Proteomes" id="UP000256503"/>
    </source>
</evidence>
<evidence type="ECO:0000313" key="1">
    <source>
        <dbReference type="EMBL" id="AXM94883.1"/>
    </source>
</evidence>